<feature type="compositionally biased region" description="Low complexity" evidence="1">
    <location>
        <begin position="269"/>
        <end position="291"/>
    </location>
</feature>
<dbReference type="EMBL" id="JANPWZ010000690">
    <property type="protein sequence ID" value="KAJ3573332.1"/>
    <property type="molecule type" value="Genomic_DNA"/>
</dbReference>
<evidence type="ECO:0000313" key="2">
    <source>
        <dbReference type="EMBL" id="KAJ3573332.1"/>
    </source>
</evidence>
<gene>
    <name evidence="2" type="ORF">NPX13_g4735</name>
</gene>
<evidence type="ECO:0000256" key="1">
    <source>
        <dbReference type="SAM" id="MobiDB-lite"/>
    </source>
</evidence>
<feature type="region of interest" description="Disordered" evidence="1">
    <location>
        <begin position="96"/>
        <end position="291"/>
    </location>
</feature>
<feature type="compositionally biased region" description="Polar residues" evidence="1">
    <location>
        <begin position="193"/>
        <end position="230"/>
    </location>
</feature>
<comment type="caution">
    <text evidence="2">The sequence shown here is derived from an EMBL/GenBank/DDBJ whole genome shotgun (WGS) entry which is preliminary data.</text>
</comment>
<evidence type="ECO:0000313" key="3">
    <source>
        <dbReference type="Proteomes" id="UP001148614"/>
    </source>
</evidence>
<reference evidence="2" key="1">
    <citation type="submission" date="2022-07" db="EMBL/GenBank/DDBJ databases">
        <title>Genome Sequence of Xylaria arbuscula.</title>
        <authorList>
            <person name="Buettner E."/>
        </authorList>
    </citation>
    <scope>NUCLEOTIDE SEQUENCE</scope>
    <source>
        <strain evidence="2">VT107</strain>
    </source>
</reference>
<feature type="compositionally biased region" description="Pro residues" evidence="1">
    <location>
        <begin position="163"/>
        <end position="172"/>
    </location>
</feature>
<organism evidence="2 3">
    <name type="scientific">Xylaria arbuscula</name>
    <dbReference type="NCBI Taxonomy" id="114810"/>
    <lineage>
        <taxon>Eukaryota</taxon>
        <taxon>Fungi</taxon>
        <taxon>Dikarya</taxon>
        <taxon>Ascomycota</taxon>
        <taxon>Pezizomycotina</taxon>
        <taxon>Sordariomycetes</taxon>
        <taxon>Xylariomycetidae</taxon>
        <taxon>Xylariales</taxon>
        <taxon>Xylariaceae</taxon>
        <taxon>Xylaria</taxon>
    </lineage>
</organism>
<feature type="region of interest" description="Disordered" evidence="1">
    <location>
        <begin position="1"/>
        <end position="21"/>
    </location>
</feature>
<feature type="compositionally biased region" description="Low complexity" evidence="1">
    <location>
        <begin position="173"/>
        <end position="183"/>
    </location>
</feature>
<feature type="compositionally biased region" description="Basic and acidic residues" evidence="1">
    <location>
        <begin position="99"/>
        <end position="108"/>
    </location>
</feature>
<dbReference type="Proteomes" id="UP001148614">
    <property type="component" value="Unassembled WGS sequence"/>
</dbReference>
<name>A0A9W8TN14_9PEZI</name>
<accession>A0A9W8TN14</accession>
<proteinExistence type="predicted"/>
<keyword evidence="3" id="KW-1185">Reference proteome</keyword>
<dbReference type="AlphaFoldDB" id="A0A9W8TN14"/>
<protein>
    <submittedName>
        <fullName evidence="2">Uncharacterized protein</fullName>
    </submittedName>
</protein>
<sequence>MAGNLPTEGQASHLNLEKGEPNLSLAGSQTIQTTNQDVGDAAASVGVLRSSSGTISTAVQGSHTSRSPTWPPPDACVVSAQALVHNLRVASTVMPMTNKKREQRKEIHLTPINTPYQSYPSRLRYDNDDDDESDKHRIAPPSLGTQIDQLRSRHTGSKLPRRTPIPPPPPKSPSDSSRSTTPRALPRSPPIPLQSTASKSPIKSVQSKIPRSLPQSPSMPSRRVSTSRPQSLPGSTPMLSSLPLPRPPLSSVPSSPRYPSQTYQLDQATSSSIPRSIQTPTPSTPRSSHSTIRYAQSIASNDETTIRGLEVAMALVRDRLVAAVDRAPAWMGMGNHPEGLGAVQELATYLDGLETVRITVATKYEELSSCIAHTFRDYSLKKVMGHTVDDDRVQKLLDMRDTYQQTRADLDDRISSVSIQFYALLCTVNVA</sequence>
<feature type="compositionally biased region" description="Basic residues" evidence="1">
    <location>
        <begin position="152"/>
        <end position="161"/>
    </location>
</feature>
<feature type="compositionally biased region" description="Polar residues" evidence="1">
    <location>
        <begin position="52"/>
        <end position="68"/>
    </location>
</feature>
<feature type="compositionally biased region" description="Low complexity" evidence="1">
    <location>
        <begin position="231"/>
        <end position="243"/>
    </location>
</feature>
<feature type="compositionally biased region" description="Low complexity" evidence="1">
    <location>
        <begin position="251"/>
        <end position="260"/>
    </location>
</feature>
<feature type="compositionally biased region" description="Polar residues" evidence="1">
    <location>
        <begin position="111"/>
        <end position="120"/>
    </location>
</feature>
<feature type="region of interest" description="Disordered" evidence="1">
    <location>
        <begin position="52"/>
        <end position="72"/>
    </location>
</feature>